<name>A0ABR1BYZ7_NECAM</name>
<dbReference type="SUPFAM" id="SSF140741">
    <property type="entry name" value="RUN domain-like"/>
    <property type="match status" value="1"/>
</dbReference>
<dbReference type="PROSITE" id="PS50826">
    <property type="entry name" value="RUN"/>
    <property type="match status" value="1"/>
</dbReference>
<dbReference type="Gene3D" id="1.20.58.900">
    <property type="match status" value="1"/>
</dbReference>
<feature type="compositionally biased region" description="Low complexity" evidence="1">
    <location>
        <begin position="168"/>
        <end position="180"/>
    </location>
</feature>
<feature type="region of interest" description="Disordered" evidence="1">
    <location>
        <begin position="601"/>
        <end position="627"/>
    </location>
</feature>
<keyword evidence="4" id="KW-1185">Reference proteome</keyword>
<evidence type="ECO:0000313" key="3">
    <source>
        <dbReference type="EMBL" id="KAK6731518.1"/>
    </source>
</evidence>
<dbReference type="InterPro" id="IPR037213">
    <property type="entry name" value="Run_dom_sf"/>
</dbReference>
<dbReference type="PANTHER" id="PTHR15591:SF13">
    <property type="entry name" value="RUN DOMAIN-CONTAINING PROTEIN"/>
    <property type="match status" value="1"/>
</dbReference>
<dbReference type="SMART" id="SM00593">
    <property type="entry name" value="RUN"/>
    <property type="match status" value="1"/>
</dbReference>
<dbReference type="EMBL" id="JAVFWL010000001">
    <property type="protein sequence ID" value="KAK6731518.1"/>
    <property type="molecule type" value="Genomic_DNA"/>
</dbReference>
<proteinExistence type="predicted"/>
<sequence length="705" mass="77638">MGRDRDICLLNESKGRGGGARVWLWTGRRRTGTQTPASITHPSRPRPPPTAAAAAAYLVAPPGGAQLPQMELCELHLLPEDDTWPSDIDTRIAQLDFGGDSALFASSSVSTDSLDSEQLRERCRLRTEDFQLTFADSGHWQSGQLTTWGRIRSTEPLEENTASAPDVTTRPRTTPSAAAPRPTSLLANFVGRESQDNVNGGRYVDVNDNEIQLEASSSNTQDRWRAARPAPSTARPPPVKPRRTFADLHKSIAPELQFLALPHQIPTLCESSTMSLSDVMLKVQREGIPPLTSDLDLPLPSLLQTTQLEEDSPDSGLGCSGPVHIEDWASLSILLPKHVAEACSFFKSNAQLLGSSSHSNCIERKRTEPCRTCFRVRRRIHPPSWAHSAASRHVLCDCSPDRPETAHELMPRSRRSSGSQQIRARELSVVGLPIYSTKRTMVEAVVDAVAAIARGEAPNALFTALAALVSDGLNEDTSSWSMIRTVTAPGPATKDVYSIVNKLDLSEKSENSRVEQFFEELFRENSLDCWLCYVVLKENVLRRLYTPGSFLLDAPTAYRTLLWRLVDTLAIIPVLEVRECSHAHQTQSMLWSGPCRLPADSRVPKSSSVPARLSSSNHNHRRSRIPLPKSRLSMHRTLSSAAVLTASPLASVIADSCEPGQLVVSRGESVRVLSRRGPIARCCRVHRRRDLVSIGIVPLQNLLIR</sequence>
<dbReference type="InterPro" id="IPR047343">
    <property type="entry name" value="RUSC1_2"/>
</dbReference>
<reference evidence="3 4" key="1">
    <citation type="submission" date="2023-08" db="EMBL/GenBank/DDBJ databases">
        <title>A Necator americanus chromosomal reference genome.</title>
        <authorList>
            <person name="Ilik V."/>
            <person name="Petrzelkova K.J."/>
            <person name="Pardy F."/>
            <person name="Fuh T."/>
            <person name="Niatou-Singa F.S."/>
            <person name="Gouil Q."/>
            <person name="Baker L."/>
            <person name="Ritchie M.E."/>
            <person name="Jex A.R."/>
            <person name="Gazzola D."/>
            <person name="Li H."/>
            <person name="Toshio Fujiwara R."/>
            <person name="Zhan B."/>
            <person name="Aroian R.V."/>
            <person name="Pafco B."/>
            <person name="Schwarz E.M."/>
        </authorList>
    </citation>
    <scope>NUCLEOTIDE SEQUENCE [LARGE SCALE GENOMIC DNA]</scope>
    <source>
        <strain evidence="3 4">Aroian</strain>
        <tissue evidence="3">Whole animal</tissue>
    </source>
</reference>
<evidence type="ECO:0000256" key="1">
    <source>
        <dbReference type="SAM" id="MobiDB-lite"/>
    </source>
</evidence>
<dbReference type="Proteomes" id="UP001303046">
    <property type="component" value="Unassembled WGS sequence"/>
</dbReference>
<evidence type="ECO:0000313" key="4">
    <source>
        <dbReference type="Proteomes" id="UP001303046"/>
    </source>
</evidence>
<evidence type="ECO:0000259" key="2">
    <source>
        <dbReference type="PROSITE" id="PS50826"/>
    </source>
</evidence>
<feature type="region of interest" description="Disordered" evidence="1">
    <location>
        <begin position="215"/>
        <end position="240"/>
    </location>
</feature>
<dbReference type="Pfam" id="PF02759">
    <property type="entry name" value="RUN"/>
    <property type="match status" value="1"/>
</dbReference>
<dbReference type="InterPro" id="IPR004012">
    <property type="entry name" value="Run_dom"/>
</dbReference>
<organism evidence="3 4">
    <name type="scientific">Necator americanus</name>
    <name type="common">Human hookworm</name>
    <dbReference type="NCBI Taxonomy" id="51031"/>
    <lineage>
        <taxon>Eukaryota</taxon>
        <taxon>Metazoa</taxon>
        <taxon>Ecdysozoa</taxon>
        <taxon>Nematoda</taxon>
        <taxon>Chromadorea</taxon>
        <taxon>Rhabditida</taxon>
        <taxon>Rhabditina</taxon>
        <taxon>Rhabditomorpha</taxon>
        <taxon>Strongyloidea</taxon>
        <taxon>Ancylostomatidae</taxon>
        <taxon>Bunostominae</taxon>
        <taxon>Necator</taxon>
    </lineage>
</organism>
<comment type="caution">
    <text evidence="3">The sequence shown here is derived from an EMBL/GenBank/DDBJ whole genome shotgun (WGS) entry which is preliminary data.</text>
</comment>
<feature type="domain" description="RUN" evidence="2">
    <location>
        <begin position="452"/>
        <end position="582"/>
    </location>
</feature>
<accession>A0ABR1BYZ7</accession>
<feature type="region of interest" description="Disordered" evidence="1">
    <location>
        <begin position="155"/>
        <end position="180"/>
    </location>
</feature>
<dbReference type="PANTHER" id="PTHR15591">
    <property type="entry name" value="RUN AND SH3 DOMAIN CONTAINING"/>
    <property type="match status" value="1"/>
</dbReference>
<gene>
    <name evidence="3" type="primary">Necator_chrI.g3899</name>
    <name evidence="3" type="ORF">RB195_007770</name>
</gene>
<protein>
    <recommendedName>
        <fullName evidence="2">RUN domain-containing protein</fullName>
    </recommendedName>
</protein>